<evidence type="ECO:0000313" key="4">
    <source>
        <dbReference type="Proteomes" id="UP001159428"/>
    </source>
</evidence>
<evidence type="ECO:0000256" key="2">
    <source>
        <dbReference type="SAM" id="SignalP"/>
    </source>
</evidence>
<feature type="compositionally biased region" description="Basic and acidic residues" evidence="1">
    <location>
        <begin position="75"/>
        <end position="85"/>
    </location>
</feature>
<reference evidence="3 4" key="1">
    <citation type="submission" date="2022-05" db="EMBL/GenBank/DDBJ databases">
        <authorList>
            <consortium name="Genoscope - CEA"/>
            <person name="William W."/>
        </authorList>
    </citation>
    <scope>NUCLEOTIDE SEQUENCE [LARGE SCALE GENOMIC DNA]</scope>
</reference>
<keyword evidence="2" id="KW-0732">Signal</keyword>
<feature type="compositionally biased region" description="Acidic residues" evidence="1">
    <location>
        <begin position="57"/>
        <end position="72"/>
    </location>
</feature>
<feature type="chain" id="PRO_5043919772" description="Secreted protein" evidence="2">
    <location>
        <begin position="20"/>
        <end position="118"/>
    </location>
</feature>
<dbReference type="EMBL" id="CALNXJ010000020">
    <property type="protein sequence ID" value="CAH3124636.1"/>
    <property type="molecule type" value="Genomic_DNA"/>
</dbReference>
<dbReference type="Proteomes" id="UP001159428">
    <property type="component" value="Unassembled WGS sequence"/>
</dbReference>
<evidence type="ECO:0000313" key="3">
    <source>
        <dbReference type="EMBL" id="CAH3124636.1"/>
    </source>
</evidence>
<feature type="compositionally biased region" description="Basic residues" evidence="1">
    <location>
        <begin position="103"/>
        <end position="118"/>
    </location>
</feature>
<accession>A0AAU9WSM5</accession>
<evidence type="ECO:0008006" key="5">
    <source>
        <dbReference type="Google" id="ProtNLM"/>
    </source>
</evidence>
<sequence>MNRFLLIAVSGSVLVISLALSMTDYGKEEKTAVWTDSLSDLNWNAEDYGFYKNEPEAVIDDEKDDNEGEESNVLDLEKRSTDPKSRKGRRRGSLIHPEVGRVPLRRRRSAVRRRRRNG</sequence>
<proteinExistence type="predicted"/>
<comment type="caution">
    <text evidence="3">The sequence shown here is derived from an EMBL/GenBank/DDBJ whole genome shotgun (WGS) entry which is preliminary data.</text>
</comment>
<keyword evidence="4" id="KW-1185">Reference proteome</keyword>
<evidence type="ECO:0000256" key="1">
    <source>
        <dbReference type="SAM" id="MobiDB-lite"/>
    </source>
</evidence>
<gene>
    <name evidence="3" type="ORF">PMEA_00011403</name>
</gene>
<dbReference type="AlphaFoldDB" id="A0AAU9WSM5"/>
<name>A0AAU9WSM5_9CNID</name>
<organism evidence="3 4">
    <name type="scientific">Pocillopora meandrina</name>
    <dbReference type="NCBI Taxonomy" id="46732"/>
    <lineage>
        <taxon>Eukaryota</taxon>
        <taxon>Metazoa</taxon>
        <taxon>Cnidaria</taxon>
        <taxon>Anthozoa</taxon>
        <taxon>Hexacorallia</taxon>
        <taxon>Scleractinia</taxon>
        <taxon>Astrocoeniina</taxon>
        <taxon>Pocilloporidae</taxon>
        <taxon>Pocillopora</taxon>
    </lineage>
</organism>
<feature type="region of interest" description="Disordered" evidence="1">
    <location>
        <begin position="55"/>
        <end position="118"/>
    </location>
</feature>
<protein>
    <recommendedName>
        <fullName evidence="5">Secreted protein</fullName>
    </recommendedName>
</protein>
<feature type="signal peptide" evidence="2">
    <location>
        <begin position="1"/>
        <end position="19"/>
    </location>
</feature>